<evidence type="ECO:0000313" key="7">
    <source>
        <dbReference type="Proteomes" id="UP000231962"/>
    </source>
</evidence>
<evidence type="ECO:0000256" key="3">
    <source>
        <dbReference type="ARBA" id="ARBA00013252"/>
    </source>
</evidence>
<evidence type="ECO:0000256" key="4">
    <source>
        <dbReference type="ARBA" id="ARBA00023239"/>
    </source>
</evidence>
<evidence type="ECO:0000313" key="6">
    <source>
        <dbReference type="EMBL" id="PJZ73979.1"/>
    </source>
</evidence>
<accession>A0A2M9ZPR9</accession>
<dbReference type="GO" id="GO:0006729">
    <property type="term" value="P:tetrahydrobiopterin biosynthetic process"/>
    <property type="evidence" value="ECO:0007669"/>
    <property type="project" value="InterPro"/>
</dbReference>
<dbReference type="Proteomes" id="UP000231962">
    <property type="component" value="Unassembled WGS sequence"/>
</dbReference>
<dbReference type="EMBL" id="NPDY01000002">
    <property type="protein sequence ID" value="PJZ70771.1"/>
    <property type="molecule type" value="Genomic_DNA"/>
</dbReference>
<evidence type="ECO:0000256" key="2">
    <source>
        <dbReference type="ARBA" id="ARBA00006472"/>
    </source>
</evidence>
<evidence type="ECO:0000313" key="5">
    <source>
        <dbReference type="EMBL" id="PJZ70771.1"/>
    </source>
</evidence>
<comment type="caution">
    <text evidence="6">The sequence shown here is derived from an EMBL/GenBank/DDBJ whole genome shotgun (WGS) entry which is preliminary data.</text>
</comment>
<comment type="catalytic activity">
    <reaction evidence="1">
        <text>(4aS,6R)-4a-hydroxy-L-erythro-5,6,7,8-tetrahydrobiopterin = (6R)-L-erythro-6,7-dihydrobiopterin + H2O</text>
        <dbReference type="Rhea" id="RHEA:11920"/>
        <dbReference type="ChEBI" id="CHEBI:15377"/>
        <dbReference type="ChEBI" id="CHEBI:15642"/>
        <dbReference type="ChEBI" id="CHEBI:43120"/>
        <dbReference type="EC" id="4.2.1.96"/>
    </reaction>
</comment>
<dbReference type="SUPFAM" id="SSF55248">
    <property type="entry name" value="PCD-like"/>
    <property type="match status" value="1"/>
</dbReference>
<dbReference type="GO" id="GO:0008124">
    <property type="term" value="F:4-alpha-hydroxytetrahydrobiopterin dehydratase activity"/>
    <property type="evidence" value="ECO:0007669"/>
    <property type="project" value="UniProtKB-EC"/>
</dbReference>
<comment type="similarity">
    <text evidence="2">Belongs to the pterin-4-alpha-carbinolamine dehydratase family.</text>
</comment>
<dbReference type="InterPro" id="IPR036428">
    <property type="entry name" value="PCD_sf"/>
</dbReference>
<dbReference type="OrthoDB" id="9800108at2"/>
<dbReference type="PANTHER" id="PTHR12599:SF0">
    <property type="entry name" value="PTERIN-4-ALPHA-CARBINOLAMINE DEHYDRATASE"/>
    <property type="match status" value="1"/>
</dbReference>
<dbReference type="AlphaFoldDB" id="A0A2M9ZPR9"/>
<dbReference type="Pfam" id="PF01329">
    <property type="entry name" value="Pterin_4a"/>
    <property type="match status" value="1"/>
</dbReference>
<dbReference type="EMBL" id="NPDZ01000003">
    <property type="protein sequence ID" value="PJZ73979.1"/>
    <property type="molecule type" value="Genomic_DNA"/>
</dbReference>
<organism evidence="6 8">
    <name type="scientific">Leptospira perolatii</name>
    <dbReference type="NCBI Taxonomy" id="2023191"/>
    <lineage>
        <taxon>Bacteria</taxon>
        <taxon>Pseudomonadati</taxon>
        <taxon>Spirochaetota</taxon>
        <taxon>Spirochaetia</taxon>
        <taxon>Leptospirales</taxon>
        <taxon>Leptospiraceae</taxon>
        <taxon>Leptospira</taxon>
    </lineage>
</organism>
<gene>
    <name evidence="5" type="ORF">CH360_04460</name>
    <name evidence="6" type="ORF">CH373_07600</name>
</gene>
<dbReference type="Gene3D" id="3.30.1360.20">
    <property type="entry name" value="Transcriptional coactivator/pterin dehydratase"/>
    <property type="match status" value="1"/>
</dbReference>
<protein>
    <recommendedName>
        <fullName evidence="3">4a-hydroxytetrahydrobiopterin dehydratase</fullName>
        <ecNumber evidence="3">4.2.1.96</ecNumber>
    </recommendedName>
</protein>
<name>A0A2M9ZPR9_9LEPT</name>
<keyword evidence="7" id="KW-1185">Reference proteome</keyword>
<evidence type="ECO:0000256" key="1">
    <source>
        <dbReference type="ARBA" id="ARBA00001554"/>
    </source>
</evidence>
<dbReference type="CDD" id="cd00488">
    <property type="entry name" value="PCD_DCoH"/>
    <property type="match status" value="1"/>
</dbReference>
<sequence length="114" mass="13212">MRKAIELSVEKVFKVSIEEARKELPIGWAILANLENISYIKRHFDFNSYLDGVNFVTEVAKVAEGMNHHPDITIRFRKVDIEIFTHSHKGLTNLDVSFAIQIENLYISFNKSNF</sequence>
<proteinExistence type="inferred from homology"/>
<dbReference type="EC" id="4.2.1.96" evidence="3"/>
<evidence type="ECO:0000313" key="8">
    <source>
        <dbReference type="Proteomes" id="UP000231990"/>
    </source>
</evidence>
<dbReference type="PANTHER" id="PTHR12599">
    <property type="entry name" value="PTERIN-4-ALPHA-CARBINOLAMINE DEHYDRATASE"/>
    <property type="match status" value="1"/>
</dbReference>
<keyword evidence="4" id="KW-0456">Lyase</keyword>
<dbReference type="Proteomes" id="UP000231990">
    <property type="component" value="Unassembled WGS sequence"/>
</dbReference>
<dbReference type="InterPro" id="IPR001533">
    <property type="entry name" value="Pterin_deHydtase"/>
</dbReference>
<reference evidence="7 8" key="1">
    <citation type="submission" date="2017-07" db="EMBL/GenBank/DDBJ databases">
        <title>Leptospira spp. isolated from tropical soils.</title>
        <authorList>
            <person name="Thibeaux R."/>
            <person name="Iraola G."/>
            <person name="Ferres I."/>
            <person name="Bierque E."/>
            <person name="Girault D."/>
            <person name="Soupe-Gilbert M.-E."/>
            <person name="Picardeau M."/>
            <person name="Goarant C."/>
        </authorList>
    </citation>
    <scope>NUCLEOTIDE SEQUENCE [LARGE SCALE GENOMIC DNA]</scope>
    <source>
        <strain evidence="6 8">FH1-B-B1</strain>
        <strain evidence="5 7">FH1-B-C1</strain>
    </source>
</reference>